<dbReference type="KEGG" id="fpl:Ferp_0256"/>
<keyword evidence="3" id="KW-1185">Reference proteome</keyword>
<gene>
    <name evidence="2" type="ordered locus">Ferp_0256</name>
</gene>
<keyword evidence="1" id="KW-1133">Transmembrane helix</keyword>
<feature type="transmembrane region" description="Helical" evidence="1">
    <location>
        <begin position="124"/>
        <end position="143"/>
    </location>
</feature>
<dbReference type="RefSeq" id="WP_012964785.1">
    <property type="nucleotide sequence ID" value="NC_013849.1"/>
</dbReference>
<keyword evidence="1" id="KW-0812">Transmembrane</keyword>
<feature type="transmembrane region" description="Helical" evidence="1">
    <location>
        <begin position="47"/>
        <end position="70"/>
    </location>
</feature>
<proteinExistence type="predicted"/>
<evidence type="ECO:0000313" key="2">
    <source>
        <dbReference type="EMBL" id="ADC64438.1"/>
    </source>
</evidence>
<dbReference type="Proteomes" id="UP000002613">
    <property type="component" value="Chromosome"/>
</dbReference>
<name>D3S1Y1_FERPA</name>
<feature type="transmembrane region" description="Helical" evidence="1">
    <location>
        <begin position="206"/>
        <end position="228"/>
    </location>
</feature>
<evidence type="ECO:0000256" key="1">
    <source>
        <dbReference type="SAM" id="Phobius"/>
    </source>
</evidence>
<reference evidence="3" key="1">
    <citation type="submission" date="2010-02" db="EMBL/GenBank/DDBJ databases">
        <title>Complete sequence of Ferroglobus placidus DSM 10642.</title>
        <authorList>
            <consortium name="US DOE Joint Genome Institute"/>
            <person name="Lucas S."/>
            <person name="Copeland A."/>
            <person name="Lapidus A."/>
            <person name="Cheng J.-F."/>
            <person name="Bruce D."/>
            <person name="Goodwin L."/>
            <person name="Pitluck S."/>
            <person name="Saunders E."/>
            <person name="Brettin T."/>
            <person name="Detter J.C."/>
            <person name="Han C."/>
            <person name="Tapia R."/>
            <person name="Larimer F."/>
            <person name="Land M."/>
            <person name="Hauser L."/>
            <person name="Kyrpides N."/>
            <person name="Ivanova N."/>
            <person name="Holmes D."/>
            <person name="Lovley D."/>
            <person name="Kyrpides N."/>
            <person name="Anderson I.J."/>
            <person name="Woyke T."/>
        </authorList>
    </citation>
    <scope>NUCLEOTIDE SEQUENCE [LARGE SCALE GENOMIC DNA]</scope>
    <source>
        <strain evidence="3">DSM 10642 / AEDII12DO</strain>
    </source>
</reference>
<dbReference type="EMBL" id="CP001899">
    <property type="protein sequence ID" value="ADC64438.1"/>
    <property type="molecule type" value="Genomic_DNA"/>
</dbReference>
<accession>D3S1Y1</accession>
<feature type="transmembrane region" description="Helical" evidence="1">
    <location>
        <begin position="90"/>
        <end position="109"/>
    </location>
</feature>
<sequence>MERLFRKVLVVSLIFSLTYPFVFNYVLEVSRPDSPKDKFDLEVFLAVGKFILITATYVFFPWIFALILAYRYGYSWKDLRGSEARKYFGIVYTLLFLVLVVGVWSVILFRRSSEYSIENKFPELLMAELVLLTIVAFFITVLLRKNNYSWRDIPELIAYSSSLSREEFASDKKANLATYVILIILSYVTFAFMLADYVLRGKIVEFLYTAVKMFAAIIVFLSPLFAVVKIFSKRRRKF</sequence>
<dbReference type="PaxDb" id="589924-Ferp_0256"/>
<keyword evidence="1" id="KW-0472">Membrane</keyword>
<protein>
    <submittedName>
        <fullName evidence="2">Uncharacterized protein</fullName>
    </submittedName>
</protein>
<dbReference type="HOGENOM" id="CLU_1163766_0_0_2"/>
<reference evidence="2 3" key="2">
    <citation type="journal article" date="2011" name="Stand. Genomic Sci.">
        <title>Complete genome sequence of Ferroglobus placidus AEDII12DO.</title>
        <authorList>
            <person name="Anderson I."/>
            <person name="Risso C."/>
            <person name="Holmes D."/>
            <person name="Lucas S."/>
            <person name="Copeland A."/>
            <person name="Lapidus A."/>
            <person name="Cheng J.F."/>
            <person name="Bruce D."/>
            <person name="Goodwin L."/>
            <person name="Pitluck S."/>
            <person name="Saunders E."/>
            <person name="Brettin T."/>
            <person name="Detter J.C."/>
            <person name="Han C."/>
            <person name="Tapia R."/>
            <person name="Larimer F."/>
            <person name="Land M."/>
            <person name="Hauser L."/>
            <person name="Woyke T."/>
            <person name="Lovley D."/>
            <person name="Kyrpides N."/>
            <person name="Ivanova N."/>
        </authorList>
    </citation>
    <scope>NUCLEOTIDE SEQUENCE [LARGE SCALE GENOMIC DNA]</scope>
    <source>
        <strain evidence="3">DSM 10642 / AEDII12DO</strain>
    </source>
</reference>
<feature type="transmembrane region" description="Helical" evidence="1">
    <location>
        <begin position="174"/>
        <end position="194"/>
    </location>
</feature>
<organism evidence="2 3">
    <name type="scientific">Ferroglobus placidus (strain DSM 10642 / AEDII12DO)</name>
    <dbReference type="NCBI Taxonomy" id="589924"/>
    <lineage>
        <taxon>Archaea</taxon>
        <taxon>Methanobacteriati</taxon>
        <taxon>Methanobacteriota</taxon>
        <taxon>Archaeoglobi</taxon>
        <taxon>Archaeoglobales</taxon>
        <taxon>Archaeoglobaceae</taxon>
        <taxon>Ferroglobus</taxon>
    </lineage>
</organism>
<feature type="transmembrane region" description="Helical" evidence="1">
    <location>
        <begin position="7"/>
        <end position="27"/>
    </location>
</feature>
<dbReference type="GeneID" id="8777752"/>
<evidence type="ECO:0000313" key="3">
    <source>
        <dbReference type="Proteomes" id="UP000002613"/>
    </source>
</evidence>
<dbReference type="AlphaFoldDB" id="D3S1Y1"/>